<evidence type="ECO:0000256" key="2">
    <source>
        <dbReference type="ARBA" id="ARBA00022803"/>
    </source>
</evidence>
<evidence type="ECO:0000256" key="1">
    <source>
        <dbReference type="ARBA" id="ARBA00022737"/>
    </source>
</evidence>
<name>A0A931JA39_9BURK</name>
<dbReference type="InterPro" id="IPR051012">
    <property type="entry name" value="CellSynth/LPSAsmb/PSIAsmb"/>
</dbReference>
<keyword evidence="5" id="KW-1185">Reference proteome</keyword>
<dbReference type="Proteomes" id="UP000613266">
    <property type="component" value="Unassembled WGS sequence"/>
</dbReference>
<evidence type="ECO:0000313" key="5">
    <source>
        <dbReference type="Proteomes" id="UP000613266"/>
    </source>
</evidence>
<dbReference type="Gene3D" id="1.25.40.10">
    <property type="entry name" value="Tetratricopeptide repeat domain"/>
    <property type="match status" value="2"/>
</dbReference>
<proteinExistence type="predicted"/>
<evidence type="ECO:0000313" key="4">
    <source>
        <dbReference type="EMBL" id="MBH9579597.1"/>
    </source>
</evidence>
<keyword evidence="2" id="KW-0802">TPR repeat</keyword>
<sequence>MPAPSLRRLLPWALALPLLAQAQAASPPVAAAASAPPPPVQSSALDAPLFYQLLIAELELQRGQPGVAFQVLLDAARRTGDEALFRRVVNVALQARAGNEALQATRAWRQALPESTEALQTQLQLMAALGQLGELPGPLLDWLQQSPDGQARAQHLATLPRLVRQPNAFDALEPGLAAERDNAAARSLRRSLAACVIAQLAQQAGNHPLMLNQLREARQLDADNQLPAWQALDLARHLPAAEELIDRGSRDPAYRLAWARALARDQRSVESLALFQTLAAEQPDEIGHAYAIGSLALDLRQPKLAESALRDYLKRLPESHANRQAAQASALLLLSQALEQQGQLKEAARVLDEAQDPQRALEVAFRRALLQARLGELEQARAAARALPGDGPDIERRRLLAEVQILREANRWKDAHELLGQAVKAEPDNTDLLYEHAMSLERLKQFDDMERQLRRVMELEPRHHHARNALGYSLAERGLRLAEARELIEAALEIGGQEPAIVDSLGWVAFREGKLDEAETLLRRAYRARLDTEIAAHLAEVLWARGNQEEARRLLDETSARDGSNEVLRSTRRRLGLR</sequence>
<protein>
    <submittedName>
        <fullName evidence="4">Tetratricopeptide repeat protein</fullName>
    </submittedName>
</protein>
<dbReference type="InterPro" id="IPR011990">
    <property type="entry name" value="TPR-like_helical_dom_sf"/>
</dbReference>
<dbReference type="SUPFAM" id="SSF48452">
    <property type="entry name" value="TPR-like"/>
    <property type="match status" value="2"/>
</dbReference>
<dbReference type="RefSeq" id="WP_198113545.1">
    <property type="nucleotide sequence ID" value="NZ_JAEDAK010000026.1"/>
</dbReference>
<feature type="signal peptide" evidence="3">
    <location>
        <begin position="1"/>
        <end position="24"/>
    </location>
</feature>
<dbReference type="EMBL" id="JAEDAK010000026">
    <property type="protein sequence ID" value="MBH9579597.1"/>
    <property type="molecule type" value="Genomic_DNA"/>
</dbReference>
<accession>A0A931JA39</accession>
<gene>
    <name evidence="4" type="ORF">I7X39_22100</name>
</gene>
<keyword evidence="3" id="KW-0732">Signal</keyword>
<dbReference type="PANTHER" id="PTHR45586:SF1">
    <property type="entry name" value="LIPOPOLYSACCHARIDE ASSEMBLY PROTEIN B"/>
    <property type="match status" value="1"/>
</dbReference>
<keyword evidence="1" id="KW-0677">Repeat</keyword>
<dbReference type="Pfam" id="PF14559">
    <property type="entry name" value="TPR_19"/>
    <property type="match status" value="1"/>
</dbReference>
<evidence type="ECO:0000256" key="3">
    <source>
        <dbReference type="SAM" id="SignalP"/>
    </source>
</evidence>
<dbReference type="PANTHER" id="PTHR45586">
    <property type="entry name" value="TPR REPEAT-CONTAINING PROTEIN PA4667"/>
    <property type="match status" value="1"/>
</dbReference>
<reference evidence="4" key="1">
    <citation type="submission" date="2020-12" db="EMBL/GenBank/DDBJ databases">
        <title>The genome sequence of Inhella sp. 1Y17.</title>
        <authorList>
            <person name="Liu Y."/>
        </authorList>
    </citation>
    <scope>NUCLEOTIDE SEQUENCE</scope>
    <source>
        <strain evidence="4">1Y17</strain>
    </source>
</reference>
<dbReference type="AlphaFoldDB" id="A0A931JA39"/>
<feature type="chain" id="PRO_5037472707" evidence="3">
    <location>
        <begin position="25"/>
        <end position="578"/>
    </location>
</feature>
<organism evidence="4 5">
    <name type="scientific">Inhella proteolytica</name>
    <dbReference type="NCBI Taxonomy" id="2795029"/>
    <lineage>
        <taxon>Bacteria</taxon>
        <taxon>Pseudomonadati</taxon>
        <taxon>Pseudomonadota</taxon>
        <taxon>Betaproteobacteria</taxon>
        <taxon>Burkholderiales</taxon>
        <taxon>Sphaerotilaceae</taxon>
        <taxon>Inhella</taxon>
    </lineage>
</organism>
<dbReference type="Pfam" id="PF13432">
    <property type="entry name" value="TPR_16"/>
    <property type="match status" value="2"/>
</dbReference>
<comment type="caution">
    <text evidence="4">The sequence shown here is derived from an EMBL/GenBank/DDBJ whole genome shotgun (WGS) entry which is preliminary data.</text>
</comment>